<dbReference type="InParanoid" id="Q2FQ26"/>
<name>Q2FQ26_METHJ</name>
<dbReference type="SUPFAM" id="SSF143100">
    <property type="entry name" value="TTHA1013/TTHA0281-like"/>
    <property type="match status" value="1"/>
</dbReference>
<dbReference type="PANTHER" id="PTHR34504">
    <property type="entry name" value="ANTITOXIN HICB"/>
    <property type="match status" value="1"/>
</dbReference>
<dbReference type="Proteomes" id="UP000001941">
    <property type="component" value="Chromosome"/>
</dbReference>
<dbReference type="InterPro" id="IPR035069">
    <property type="entry name" value="TTHA1013/TTHA0281-like"/>
</dbReference>
<dbReference type="InterPro" id="IPR031807">
    <property type="entry name" value="HicB-like"/>
</dbReference>
<dbReference type="HOGENOM" id="CLU_2079424_0_0_2"/>
<dbReference type="Pfam" id="PF15919">
    <property type="entry name" value="HicB_lk_antitox"/>
    <property type="match status" value="1"/>
</dbReference>
<accession>Q2FQ26</accession>
<evidence type="ECO:0000313" key="3">
    <source>
        <dbReference type="Proteomes" id="UP000001941"/>
    </source>
</evidence>
<organism evidence="2 3">
    <name type="scientific">Methanospirillum hungatei JF-1 (strain ATCC 27890 / DSM 864 / NBRC 100397 / JF-1)</name>
    <dbReference type="NCBI Taxonomy" id="323259"/>
    <lineage>
        <taxon>Archaea</taxon>
        <taxon>Methanobacteriati</taxon>
        <taxon>Methanobacteriota</taxon>
        <taxon>Stenosarchaea group</taxon>
        <taxon>Methanomicrobia</taxon>
        <taxon>Methanomicrobiales</taxon>
        <taxon>Methanospirillaceae</taxon>
        <taxon>Methanospirillum</taxon>
    </lineage>
</organism>
<gene>
    <name evidence="2" type="ordered locus">Mhun_0712</name>
</gene>
<dbReference type="EMBL" id="CP000254">
    <property type="protein sequence ID" value="ABD40465.1"/>
    <property type="molecule type" value="Genomic_DNA"/>
</dbReference>
<proteinExistence type="predicted"/>
<dbReference type="EnsemblBacteria" id="ABD40465">
    <property type="protein sequence ID" value="ABD40465"/>
    <property type="gene ID" value="Mhun_0712"/>
</dbReference>
<dbReference type="AlphaFoldDB" id="Q2FQ26"/>
<reference evidence="3" key="1">
    <citation type="journal article" date="2016" name="Stand. Genomic Sci.">
        <title>Complete genome sequence of Methanospirillum hungatei type strain JF1.</title>
        <authorList>
            <person name="Gunsalus R.P."/>
            <person name="Cook L.E."/>
            <person name="Crable B."/>
            <person name="Rohlin L."/>
            <person name="McDonald E."/>
            <person name="Mouttaki H."/>
            <person name="Sieber J.R."/>
            <person name="Poweleit N."/>
            <person name="Zhou H."/>
            <person name="Lapidus A.L."/>
            <person name="Daligault H.E."/>
            <person name="Land M."/>
            <person name="Gilna P."/>
            <person name="Ivanova N."/>
            <person name="Kyrpides N."/>
            <person name="Culley D.E."/>
            <person name="McInerney M.J."/>
        </authorList>
    </citation>
    <scope>NUCLEOTIDE SEQUENCE [LARGE SCALE GENOMIC DNA]</scope>
    <source>
        <strain evidence="3">ATCC 27890 / DSM 864 / NBRC 100397 / JF-1</strain>
    </source>
</reference>
<keyword evidence="3" id="KW-1185">Reference proteome</keyword>
<feature type="domain" description="HicB-like antitoxin of toxin-antitoxin system" evidence="1">
    <location>
        <begin position="44"/>
        <end position="91"/>
    </location>
</feature>
<dbReference type="KEGG" id="mhu:Mhun_0712"/>
<dbReference type="InterPro" id="IPR051404">
    <property type="entry name" value="TA_system_antitoxin"/>
</dbReference>
<dbReference type="Gene3D" id="3.30.160.250">
    <property type="match status" value="1"/>
</dbReference>
<evidence type="ECO:0000259" key="1">
    <source>
        <dbReference type="Pfam" id="PF15919"/>
    </source>
</evidence>
<dbReference type="STRING" id="323259.Mhun_0712"/>
<protein>
    <recommendedName>
        <fullName evidence="1">HicB-like antitoxin of toxin-antitoxin system domain-containing protein</fullName>
    </recommendedName>
</protein>
<dbReference type="PANTHER" id="PTHR34504:SF2">
    <property type="entry name" value="UPF0150 PROTEIN SSL0259"/>
    <property type="match status" value="1"/>
</dbReference>
<dbReference type="eggNOG" id="arCOG02411">
    <property type="taxonomic scope" value="Archaea"/>
</dbReference>
<evidence type="ECO:0000313" key="2">
    <source>
        <dbReference type="EMBL" id="ABD40465.1"/>
    </source>
</evidence>
<sequence length="117" mass="13095">MGFSDTLWEIILNPGISEKDVYCSKNKILLRILIIVLIIMKLTILCEKDEEGHFVMECPELPGCLTEGETLEEAMESINEAIAGCITSRIKTATCKLLNNNPENFSFSFEIPESTHA</sequence>